<comment type="caution">
    <text evidence="1">The sequence shown here is derived from an EMBL/GenBank/DDBJ whole genome shotgun (WGS) entry which is preliminary data.</text>
</comment>
<reference evidence="1 2" key="1">
    <citation type="submission" date="2024-02" db="EMBL/GenBank/DDBJ databases">
        <title>de novo genome assembly of Solanum bulbocastanum strain 11H21.</title>
        <authorList>
            <person name="Hosaka A.J."/>
        </authorList>
    </citation>
    <scope>NUCLEOTIDE SEQUENCE [LARGE SCALE GENOMIC DNA]</scope>
    <source>
        <tissue evidence="1">Young leaves</tissue>
    </source>
</reference>
<evidence type="ECO:0000313" key="1">
    <source>
        <dbReference type="EMBL" id="KAK6792230.1"/>
    </source>
</evidence>
<dbReference type="Proteomes" id="UP001371456">
    <property type="component" value="Unassembled WGS sequence"/>
</dbReference>
<proteinExistence type="predicted"/>
<dbReference type="AlphaFoldDB" id="A0AAN8TQU7"/>
<sequence length="130" mass="15103">MTFGGKSNLEILVFDLIIEPGKEHFTEGEMAQDDELEVKQFIRNNEWDEDKLRSVISDEMVQHILLNIRPNSMEGSTDRAWWVHSSTEDFTVKSAYQIIRGKITEKSWSKHKGSFFQDSFFFFEAFGGGE</sequence>
<evidence type="ECO:0000313" key="2">
    <source>
        <dbReference type="Proteomes" id="UP001371456"/>
    </source>
</evidence>
<keyword evidence="2" id="KW-1185">Reference proteome</keyword>
<dbReference type="EMBL" id="JBANQN010000004">
    <property type="protein sequence ID" value="KAK6792230.1"/>
    <property type="molecule type" value="Genomic_DNA"/>
</dbReference>
<name>A0AAN8TQU7_SOLBU</name>
<accession>A0AAN8TQU7</accession>
<gene>
    <name evidence="1" type="ORF">RDI58_011311</name>
</gene>
<organism evidence="1 2">
    <name type="scientific">Solanum bulbocastanum</name>
    <name type="common">Wild potato</name>
    <dbReference type="NCBI Taxonomy" id="147425"/>
    <lineage>
        <taxon>Eukaryota</taxon>
        <taxon>Viridiplantae</taxon>
        <taxon>Streptophyta</taxon>
        <taxon>Embryophyta</taxon>
        <taxon>Tracheophyta</taxon>
        <taxon>Spermatophyta</taxon>
        <taxon>Magnoliopsida</taxon>
        <taxon>eudicotyledons</taxon>
        <taxon>Gunneridae</taxon>
        <taxon>Pentapetalae</taxon>
        <taxon>asterids</taxon>
        <taxon>lamiids</taxon>
        <taxon>Solanales</taxon>
        <taxon>Solanaceae</taxon>
        <taxon>Solanoideae</taxon>
        <taxon>Solaneae</taxon>
        <taxon>Solanum</taxon>
    </lineage>
</organism>
<protein>
    <submittedName>
        <fullName evidence="1">Uncharacterized protein</fullName>
    </submittedName>
</protein>